<dbReference type="GO" id="GO:0009358">
    <property type="term" value="C:polyphosphate kinase complex"/>
    <property type="evidence" value="ECO:0007669"/>
    <property type="project" value="InterPro"/>
</dbReference>
<keyword evidence="1 8" id="KW-0597">Phosphoprotein</keyword>
<dbReference type="GO" id="GO:0008976">
    <property type="term" value="F:polyphosphate kinase activity"/>
    <property type="evidence" value="ECO:0007669"/>
    <property type="project" value="UniProtKB-UniRule"/>
</dbReference>
<evidence type="ECO:0000256" key="5">
    <source>
        <dbReference type="ARBA" id="ARBA00022777"/>
    </source>
</evidence>
<feature type="active site" description="Phosphohistidine intermediate" evidence="8">
    <location>
        <position position="451"/>
    </location>
</feature>
<dbReference type="SUPFAM" id="SSF140356">
    <property type="entry name" value="PPK N-terminal domain-like"/>
    <property type="match status" value="1"/>
</dbReference>
<keyword evidence="6 8" id="KW-0067">ATP-binding</keyword>
<feature type="binding site" evidence="8">
    <location>
        <position position="421"/>
    </location>
    <ligand>
        <name>Mg(2+)</name>
        <dbReference type="ChEBI" id="CHEBI:18420"/>
    </ligand>
</feature>
<keyword evidence="4 8" id="KW-0547">Nucleotide-binding</keyword>
<comment type="caution">
    <text evidence="14">The sequence shown here is derived from an EMBL/GenBank/DDBJ whole genome shotgun (WGS) entry which is preliminary data.</text>
</comment>
<dbReference type="InterPro" id="IPR036830">
    <property type="entry name" value="PP_kinase_middle_dom_sf"/>
</dbReference>
<comment type="cofactor">
    <cofactor evidence="8">
        <name>Mg(2+)</name>
        <dbReference type="ChEBI" id="CHEBI:18420"/>
    </cofactor>
</comment>
<evidence type="ECO:0000259" key="12">
    <source>
        <dbReference type="Pfam" id="PF13090"/>
    </source>
</evidence>
<comment type="function">
    <text evidence="8 9">Catalyzes the reversible transfer of the terminal phosphate of ATP to form a long-chain polyphosphate (polyP).</text>
</comment>
<feature type="binding site" evidence="8">
    <location>
        <position position="608"/>
    </location>
    <ligand>
        <name>ATP</name>
        <dbReference type="ChEBI" id="CHEBI:30616"/>
    </ligand>
</feature>
<dbReference type="Gene3D" id="3.30.870.10">
    <property type="entry name" value="Endonuclease Chain A"/>
    <property type="match status" value="2"/>
</dbReference>
<dbReference type="SUPFAM" id="SSF56024">
    <property type="entry name" value="Phospholipase D/nuclease"/>
    <property type="match status" value="2"/>
</dbReference>
<dbReference type="PANTHER" id="PTHR30218">
    <property type="entry name" value="POLYPHOSPHATE KINASE"/>
    <property type="match status" value="1"/>
</dbReference>
<dbReference type="NCBIfam" id="NF003921">
    <property type="entry name" value="PRK05443.2-2"/>
    <property type="match status" value="1"/>
</dbReference>
<evidence type="ECO:0000313" key="14">
    <source>
        <dbReference type="EMBL" id="MCT8991276.1"/>
    </source>
</evidence>
<feature type="binding site" evidence="8">
    <location>
        <position position="67"/>
    </location>
    <ligand>
        <name>ATP</name>
        <dbReference type="ChEBI" id="CHEBI:30616"/>
    </ligand>
</feature>
<gene>
    <name evidence="8" type="primary">ppk</name>
    <name evidence="14" type="ORF">NYR54_13400</name>
</gene>
<dbReference type="NCBIfam" id="NF003917">
    <property type="entry name" value="PRK05443.1-1"/>
    <property type="match status" value="1"/>
</dbReference>
<dbReference type="Pfam" id="PF02503">
    <property type="entry name" value="PP_kinase"/>
    <property type="match status" value="1"/>
</dbReference>
<reference evidence="14" key="1">
    <citation type="submission" date="2022-08" db="EMBL/GenBank/DDBJ databases">
        <title>Chelativorans sichuanense sp. nov., a paraffin oil-degrading bacterium isolated from a mixture of oil-based drill cuttings and paddy soil.</title>
        <authorList>
            <person name="Yu J."/>
            <person name="Liu H."/>
            <person name="Chen Q."/>
        </authorList>
    </citation>
    <scope>NUCLEOTIDE SEQUENCE</scope>
    <source>
        <strain evidence="14">SCAU 2101</strain>
    </source>
</reference>
<comment type="similarity">
    <text evidence="8 9">Belongs to the polyphosphate kinase 1 (PPK1) family.</text>
</comment>
<dbReference type="GO" id="GO:0005524">
    <property type="term" value="F:ATP binding"/>
    <property type="evidence" value="ECO:0007669"/>
    <property type="project" value="UniProtKB-KW"/>
</dbReference>
<name>A0A9X2XAP3_9HYPH</name>
<comment type="catalytic activity">
    <reaction evidence="8 9">
        <text>[phosphate](n) + ATP = [phosphate](n+1) + ADP</text>
        <dbReference type="Rhea" id="RHEA:19573"/>
        <dbReference type="Rhea" id="RHEA-COMP:9859"/>
        <dbReference type="Rhea" id="RHEA-COMP:14280"/>
        <dbReference type="ChEBI" id="CHEBI:16838"/>
        <dbReference type="ChEBI" id="CHEBI:30616"/>
        <dbReference type="ChEBI" id="CHEBI:456216"/>
        <dbReference type="EC" id="2.7.4.1"/>
    </reaction>
</comment>
<keyword evidence="15" id="KW-1185">Reference proteome</keyword>
<keyword evidence="3 8" id="KW-0479">Metal-binding</keyword>
<feature type="binding site" evidence="8">
    <location>
        <position position="580"/>
    </location>
    <ligand>
        <name>ATP</name>
        <dbReference type="ChEBI" id="CHEBI:30616"/>
    </ligand>
</feature>
<evidence type="ECO:0000256" key="3">
    <source>
        <dbReference type="ARBA" id="ARBA00022723"/>
    </source>
</evidence>
<keyword evidence="2 8" id="KW-0808">Transferase</keyword>
<dbReference type="Pfam" id="PF13090">
    <property type="entry name" value="PP_kinase_C"/>
    <property type="match status" value="1"/>
</dbReference>
<protein>
    <recommendedName>
        <fullName evidence="8 9">Polyphosphate kinase</fullName>
        <ecNumber evidence="8 9">2.7.4.1</ecNumber>
    </recommendedName>
    <alternativeName>
        <fullName evidence="8">ATP-polyphosphate phosphotransferase</fullName>
    </alternativeName>
    <alternativeName>
        <fullName evidence="8">Polyphosphoric acid kinase</fullName>
    </alternativeName>
</protein>
<dbReference type="RefSeq" id="WP_261516201.1">
    <property type="nucleotide sequence ID" value="NZ_JAODNV010000014.1"/>
</dbReference>
<evidence type="ECO:0000256" key="2">
    <source>
        <dbReference type="ARBA" id="ARBA00022679"/>
    </source>
</evidence>
<sequence>MNELKPVKSEFTPQSGMAGEVALTSPDRFVNREFSWLQFNRRVLEESQNPCHPLLERVRFLSISADNLDEFFMVRVAGLAGQVREGIKTRSADGRTPEEQLEQVLREVSRLQVEQHESLARLLELLKKEGIEIVRPDALSKDDREWVEQHFLESIYPVLTPLSIDPAHPFPFIPNLGFSIALTLEHLSNKEVMTALLRLPVTLQRFVALPERLKVVRFIALEDVVEMFIGKLFPGYKVVGSGTFRIIRDSDIEVEEEAEDLVRFFESALKRRRRGSVIRIEFESSMPESLREFVAFELGVSGSRISVLDGPLAISQISEIVDLPRDDLKFPPYNPRFPERIRDHGGDCFAAIREKDIIVHHPYESFDVVVQFLRQAANDPDVIAIKQTLYRTSNDSPIVRALIDASEAGKSVTALVELKARFDEEANIRWARDLERAGVQVVFGFVELKTHAKMSLVVRREDGKLRNYVHLGTGNYHPITARIYTDLSYFTVDPAIAHDVAKVFNFITGYAEPDVNMKLAVSPFTLRNRILGHIRDEMEHAKAGRPAQIWMKMNALVDPEVIDALYEAGRAGVEIDLVVRGICCLRPRVPGLSENIRVKSIVGRFLEHGRIYCFGNGHGLPSDEAIVYISSADMMPRNLDRRVECMVPITNPTVHEQVLGQIMLGNLMDNQQSFEVLPDGTSRRIVPEDGEEAFNAQEYFMTNPSLSGRGDALKSHAPKRIAAFRRRKKAAAG</sequence>
<dbReference type="HAMAP" id="MF_00347">
    <property type="entry name" value="Polyphosphate_kinase"/>
    <property type="match status" value="1"/>
</dbReference>
<dbReference type="EMBL" id="JAODNV010000014">
    <property type="protein sequence ID" value="MCT8991276.1"/>
    <property type="molecule type" value="Genomic_DNA"/>
</dbReference>
<feature type="domain" description="Polyphosphate kinase N-terminal" evidence="11">
    <location>
        <begin position="29"/>
        <end position="134"/>
    </location>
</feature>
<accession>A0A9X2XAP3</accession>
<dbReference type="NCBIfam" id="TIGR03705">
    <property type="entry name" value="poly_P_kin"/>
    <property type="match status" value="1"/>
</dbReference>
<dbReference type="Pfam" id="PF17941">
    <property type="entry name" value="PP_kinase_C_1"/>
    <property type="match status" value="1"/>
</dbReference>
<dbReference type="Gene3D" id="3.30.1840.10">
    <property type="entry name" value="Polyphosphate kinase middle domain"/>
    <property type="match status" value="1"/>
</dbReference>
<evidence type="ECO:0000256" key="8">
    <source>
        <dbReference type="HAMAP-Rule" id="MF_00347"/>
    </source>
</evidence>
<dbReference type="Pfam" id="PF13089">
    <property type="entry name" value="PP_kinase_N"/>
    <property type="match status" value="1"/>
</dbReference>
<evidence type="ECO:0000256" key="4">
    <source>
        <dbReference type="ARBA" id="ARBA00022741"/>
    </source>
</evidence>
<feature type="domain" description="Polyphosphate kinase C-terminal" evidence="13">
    <location>
        <begin position="348"/>
        <end position="512"/>
    </location>
</feature>
<evidence type="ECO:0000259" key="13">
    <source>
        <dbReference type="Pfam" id="PF17941"/>
    </source>
</evidence>
<evidence type="ECO:0000256" key="1">
    <source>
        <dbReference type="ARBA" id="ARBA00022553"/>
    </source>
</evidence>
<dbReference type="InterPro" id="IPR025200">
    <property type="entry name" value="PPK_C_dom2"/>
</dbReference>
<evidence type="ECO:0000259" key="11">
    <source>
        <dbReference type="Pfam" id="PF13089"/>
    </source>
</evidence>
<dbReference type="NCBIfam" id="NF003919">
    <property type="entry name" value="PRK05443.1-4"/>
    <property type="match status" value="1"/>
</dbReference>
<feature type="binding site" evidence="8">
    <location>
        <position position="484"/>
    </location>
    <ligand>
        <name>ATP</name>
        <dbReference type="ChEBI" id="CHEBI:30616"/>
    </ligand>
</feature>
<evidence type="ECO:0000259" key="10">
    <source>
        <dbReference type="Pfam" id="PF02503"/>
    </source>
</evidence>
<dbReference type="Gene3D" id="1.20.58.310">
    <property type="entry name" value="Polyphosphate kinase N-terminal domain"/>
    <property type="match status" value="1"/>
</dbReference>
<dbReference type="InterPro" id="IPR024953">
    <property type="entry name" value="PP_kinase_middle"/>
</dbReference>
<dbReference type="PIRSF" id="PIRSF015589">
    <property type="entry name" value="PP_kinase"/>
    <property type="match status" value="1"/>
</dbReference>
<evidence type="ECO:0000313" key="15">
    <source>
        <dbReference type="Proteomes" id="UP001149009"/>
    </source>
</evidence>
<evidence type="ECO:0000256" key="7">
    <source>
        <dbReference type="ARBA" id="ARBA00022842"/>
    </source>
</evidence>
<dbReference type="InterPro" id="IPR041108">
    <property type="entry name" value="PP_kinase_C_1"/>
</dbReference>
<dbReference type="GO" id="GO:0046872">
    <property type="term" value="F:metal ion binding"/>
    <property type="evidence" value="ECO:0007669"/>
    <property type="project" value="UniProtKB-KW"/>
</dbReference>
<dbReference type="CDD" id="cd09165">
    <property type="entry name" value="PLDc_PaPPK1_C1_like"/>
    <property type="match status" value="1"/>
</dbReference>
<keyword evidence="7 8" id="KW-0460">Magnesium</keyword>
<dbReference type="EC" id="2.7.4.1" evidence="8 9"/>
<evidence type="ECO:0000256" key="6">
    <source>
        <dbReference type="ARBA" id="ARBA00022840"/>
    </source>
</evidence>
<proteinExistence type="inferred from homology"/>
<dbReference type="GO" id="GO:0006799">
    <property type="term" value="P:polyphosphate biosynthetic process"/>
    <property type="evidence" value="ECO:0007669"/>
    <property type="project" value="UniProtKB-UniRule"/>
</dbReference>
<feature type="binding site" evidence="8">
    <location>
        <position position="391"/>
    </location>
    <ligand>
        <name>Mg(2+)</name>
        <dbReference type="ChEBI" id="CHEBI:18420"/>
    </ligand>
</feature>
<dbReference type="InterPro" id="IPR003414">
    <property type="entry name" value="PP_kinase"/>
</dbReference>
<dbReference type="SUPFAM" id="SSF143724">
    <property type="entry name" value="PHP14-like"/>
    <property type="match status" value="1"/>
</dbReference>
<dbReference type="AlphaFoldDB" id="A0A9X2XAP3"/>
<dbReference type="CDD" id="cd09168">
    <property type="entry name" value="PLDc_PaPPK1_C2_like"/>
    <property type="match status" value="1"/>
</dbReference>
<dbReference type="PANTHER" id="PTHR30218:SF0">
    <property type="entry name" value="POLYPHOSPHATE KINASE"/>
    <property type="match status" value="1"/>
</dbReference>
<comment type="PTM">
    <text evidence="8 9">An intermediate of this reaction is the autophosphorylated ppk in which a phosphate is covalently linked to a histidine residue through a N-P bond.</text>
</comment>
<dbReference type="InterPro" id="IPR036832">
    <property type="entry name" value="PPK_N_dom_sf"/>
</dbReference>
<organism evidence="14 15">
    <name type="scientific">Chelativorans petroleitrophicus</name>
    <dbReference type="NCBI Taxonomy" id="2975484"/>
    <lineage>
        <taxon>Bacteria</taxon>
        <taxon>Pseudomonadati</taxon>
        <taxon>Pseudomonadota</taxon>
        <taxon>Alphaproteobacteria</taxon>
        <taxon>Hyphomicrobiales</taxon>
        <taxon>Phyllobacteriaceae</taxon>
        <taxon>Chelativorans</taxon>
    </lineage>
</organism>
<feature type="domain" description="Polyphosphate kinase middle" evidence="10">
    <location>
        <begin position="143"/>
        <end position="319"/>
    </location>
</feature>
<dbReference type="NCBIfam" id="NF003918">
    <property type="entry name" value="PRK05443.1-2"/>
    <property type="match status" value="1"/>
</dbReference>
<evidence type="ECO:0000256" key="9">
    <source>
        <dbReference type="RuleBase" id="RU003800"/>
    </source>
</evidence>
<keyword evidence="5 8" id="KW-0418">Kinase</keyword>
<dbReference type="Proteomes" id="UP001149009">
    <property type="component" value="Unassembled WGS sequence"/>
</dbReference>
<dbReference type="FunFam" id="3.30.870.10:FF:000001">
    <property type="entry name" value="Polyphosphate kinase"/>
    <property type="match status" value="1"/>
</dbReference>
<feature type="domain" description="Polyphosphate kinase C-terminal" evidence="12">
    <location>
        <begin position="519"/>
        <end position="697"/>
    </location>
</feature>
<dbReference type="InterPro" id="IPR025198">
    <property type="entry name" value="PPK_N_dom"/>
</dbReference>